<proteinExistence type="inferred from homology"/>
<keyword evidence="6 10" id="KW-0067">ATP-binding</keyword>
<evidence type="ECO:0000256" key="3">
    <source>
        <dbReference type="ARBA" id="ARBA00022475"/>
    </source>
</evidence>
<dbReference type="PROSITE" id="PS00211">
    <property type="entry name" value="ABC_TRANSPORTER_1"/>
    <property type="match status" value="1"/>
</dbReference>
<dbReference type="SUPFAM" id="SSF52540">
    <property type="entry name" value="P-loop containing nucleoside triphosphate hydrolases"/>
    <property type="match status" value="1"/>
</dbReference>
<dbReference type="SMART" id="SM00382">
    <property type="entry name" value="AAA"/>
    <property type="match status" value="1"/>
</dbReference>
<keyword evidence="7" id="KW-1278">Translocase</keyword>
<evidence type="ECO:0000256" key="8">
    <source>
        <dbReference type="ARBA" id="ARBA00023136"/>
    </source>
</evidence>
<evidence type="ECO:0000256" key="6">
    <source>
        <dbReference type="ARBA" id="ARBA00022840"/>
    </source>
</evidence>
<keyword evidence="2" id="KW-0813">Transport</keyword>
<comment type="similarity">
    <text evidence="1">Belongs to the ABC transporter superfamily.</text>
</comment>
<dbReference type="PANTHER" id="PTHR42781">
    <property type="entry name" value="SPERMIDINE/PUTRESCINE IMPORT ATP-BINDING PROTEIN POTA"/>
    <property type="match status" value="1"/>
</dbReference>
<keyword evidence="11" id="KW-1185">Reference proteome</keyword>
<dbReference type="InterPro" id="IPR050093">
    <property type="entry name" value="ABC_SmlMolc_Importer"/>
</dbReference>
<dbReference type="EMBL" id="CP120371">
    <property type="protein sequence ID" value="WEX83989.1"/>
    <property type="molecule type" value="Genomic_DNA"/>
</dbReference>
<reference evidence="10 11" key="1">
    <citation type="submission" date="2023-03" db="EMBL/GenBank/DDBJ databases">
        <authorList>
            <person name="Kaur S."/>
            <person name="Espinosa-Saiz D."/>
            <person name="Velazquez E."/>
            <person name="Menendez E."/>
            <person name="diCenzo G.C."/>
        </authorList>
    </citation>
    <scope>NUCLEOTIDE SEQUENCE [LARGE SCALE GENOMIC DNA]</scope>
    <source>
        <strain evidence="10 11">LMG 27395</strain>
    </source>
</reference>
<dbReference type="PANTHER" id="PTHR42781:SF1">
    <property type="entry name" value="THIAMINE IMPORT ATP-BINDING PROTEIN THIQ"/>
    <property type="match status" value="1"/>
</dbReference>
<evidence type="ECO:0000256" key="1">
    <source>
        <dbReference type="ARBA" id="ARBA00005417"/>
    </source>
</evidence>
<keyword evidence="3" id="KW-1003">Cell membrane</keyword>
<organism evidence="10 11">
    <name type="scientific">Sinorhizobium numidicum</name>
    <dbReference type="NCBI Taxonomy" id="680248"/>
    <lineage>
        <taxon>Bacteria</taxon>
        <taxon>Pseudomonadati</taxon>
        <taxon>Pseudomonadota</taxon>
        <taxon>Alphaproteobacteria</taxon>
        <taxon>Hyphomicrobiales</taxon>
        <taxon>Rhizobiaceae</taxon>
        <taxon>Sinorhizobium/Ensifer group</taxon>
        <taxon>Sinorhizobium</taxon>
    </lineage>
</organism>
<feature type="domain" description="ABC transporter" evidence="9">
    <location>
        <begin position="8"/>
        <end position="239"/>
    </location>
</feature>
<dbReference type="Gene3D" id="3.40.50.300">
    <property type="entry name" value="P-loop containing nucleotide triphosphate hydrolases"/>
    <property type="match status" value="1"/>
</dbReference>
<evidence type="ECO:0000313" key="10">
    <source>
        <dbReference type="EMBL" id="WEX83989.1"/>
    </source>
</evidence>
<evidence type="ECO:0000256" key="5">
    <source>
        <dbReference type="ARBA" id="ARBA00022741"/>
    </source>
</evidence>
<evidence type="ECO:0000256" key="4">
    <source>
        <dbReference type="ARBA" id="ARBA00022519"/>
    </source>
</evidence>
<dbReference type="Pfam" id="PF00005">
    <property type="entry name" value="ABC_tran"/>
    <property type="match status" value="1"/>
</dbReference>
<accession>A0ABY8CZB5</accession>
<keyword evidence="4" id="KW-0997">Cell inner membrane</keyword>
<evidence type="ECO:0000313" key="11">
    <source>
        <dbReference type="Proteomes" id="UP001235547"/>
    </source>
</evidence>
<dbReference type="GO" id="GO:0005524">
    <property type="term" value="F:ATP binding"/>
    <property type="evidence" value="ECO:0007669"/>
    <property type="project" value="UniProtKB-KW"/>
</dbReference>
<evidence type="ECO:0000256" key="2">
    <source>
        <dbReference type="ARBA" id="ARBA00022448"/>
    </source>
</evidence>
<dbReference type="RefSeq" id="WP_280734876.1">
    <property type="nucleotide sequence ID" value="NZ_CP120368.1"/>
</dbReference>
<dbReference type="InterPro" id="IPR003439">
    <property type="entry name" value="ABC_transporter-like_ATP-bd"/>
</dbReference>
<evidence type="ECO:0000256" key="7">
    <source>
        <dbReference type="ARBA" id="ARBA00022967"/>
    </source>
</evidence>
<dbReference type="InterPro" id="IPR017871">
    <property type="entry name" value="ABC_transporter-like_CS"/>
</dbReference>
<evidence type="ECO:0000259" key="9">
    <source>
        <dbReference type="PROSITE" id="PS50893"/>
    </source>
</evidence>
<dbReference type="Proteomes" id="UP001235547">
    <property type="component" value="Chromosome 1"/>
</dbReference>
<dbReference type="InterPro" id="IPR027417">
    <property type="entry name" value="P-loop_NTPase"/>
</dbReference>
<sequence>MNSTASAATAVSLKGIEVRFETTALTFDCAIPAGRIVAVAGASGSGKSTLFNVIAGFEEPERGEVHILGKDMAGRVPAERPVSVIFQEHNLFAHLDVATNVGFGISPALRLSTADRMRVEEALKRVGLGGFGNRLPPTLSGGERQRVALARALVRRRPLLLLDEPFAALDPGMRAEMRDLLRDLHNEEANTILVITHHPDDVKALADSVLFLDRGRIVAHDRVDRFLERRDVAAINRFLGNQ</sequence>
<dbReference type="InterPro" id="IPR003593">
    <property type="entry name" value="AAA+_ATPase"/>
</dbReference>
<keyword evidence="8" id="KW-0472">Membrane</keyword>
<name>A0ABY8CZB5_9HYPH</name>
<gene>
    <name evidence="10" type="ORF">PYH38_002825</name>
</gene>
<protein>
    <submittedName>
        <fullName evidence="10">ATP-binding cassette domain-containing protein</fullName>
    </submittedName>
</protein>
<dbReference type="PROSITE" id="PS50893">
    <property type="entry name" value="ABC_TRANSPORTER_2"/>
    <property type="match status" value="1"/>
</dbReference>
<keyword evidence="5" id="KW-0547">Nucleotide-binding</keyword>